<name>A0ABN3C3G6_9ACTN</name>
<accession>A0ABN3C3G6</accession>
<evidence type="ECO:0000313" key="2">
    <source>
        <dbReference type="EMBL" id="GAA2203393.1"/>
    </source>
</evidence>
<evidence type="ECO:0000256" key="1">
    <source>
        <dbReference type="SAM" id="MobiDB-lite"/>
    </source>
</evidence>
<comment type="caution">
    <text evidence="2">The sequence shown here is derived from an EMBL/GenBank/DDBJ whole genome shotgun (WGS) entry which is preliminary data.</text>
</comment>
<feature type="region of interest" description="Disordered" evidence="1">
    <location>
        <begin position="51"/>
        <end position="91"/>
    </location>
</feature>
<evidence type="ECO:0008006" key="4">
    <source>
        <dbReference type="Google" id="ProtNLM"/>
    </source>
</evidence>
<protein>
    <recommendedName>
        <fullName evidence="4">4Fe-4S ferredoxin-type domain-containing protein</fullName>
    </recommendedName>
</protein>
<proteinExistence type="predicted"/>
<dbReference type="Proteomes" id="UP001501391">
    <property type="component" value="Unassembled WGS sequence"/>
</dbReference>
<keyword evidence="3" id="KW-1185">Reference proteome</keyword>
<gene>
    <name evidence="2" type="ORF">GCM10009787_66260</name>
</gene>
<dbReference type="EMBL" id="BAAAOQ010000028">
    <property type="protein sequence ID" value="GAA2203393.1"/>
    <property type="molecule type" value="Genomic_DNA"/>
</dbReference>
<sequence length="153" mass="16232">MPAPWAPPGRGLRCDAKGGDSFRTAAYRVSGGGPRPFGLWGRVRAEEGSPYGVVPGGSRPIHPRIGGSPAPGTVRGAPDSAEAARPGDVRRRGVVRPDGNLANSCVFCEGWCAVCPIHFRDLGADSRPRDRVPPLCEQRKGAVPAKINWRWGS</sequence>
<reference evidence="2 3" key="1">
    <citation type="journal article" date="2019" name="Int. J. Syst. Evol. Microbiol.">
        <title>The Global Catalogue of Microorganisms (GCM) 10K type strain sequencing project: providing services to taxonomists for standard genome sequencing and annotation.</title>
        <authorList>
            <consortium name="The Broad Institute Genomics Platform"/>
            <consortium name="The Broad Institute Genome Sequencing Center for Infectious Disease"/>
            <person name="Wu L."/>
            <person name="Ma J."/>
        </authorList>
    </citation>
    <scope>NUCLEOTIDE SEQUENCE [LARGE SCALE GENOMIC DNA]</scope>
    <source>
        <strain evidence="2 3">JCM 14924</strain>
    </source>
</reference>
<evidence type="ECO:0000313" key="3">
    <source>
        <dbReference type="Proteomes" id="UP001501391"/>
    </source>
</evidence>
<organism evidence="2 3">
    <name type="scientific">Streptomyces bangladeshensis</name>
    <dbReference type="NCBI Taxonomy" id="295352"/>
    <lineage>
        <taxon>Bacteria</taxon>
        <taxon>Bacillati</taxon>
        <taxon>Actinomycetota</taxon>
        <taxon>Actinomycetes</taxon>
        <taxon>Kitasatosporales</taxon>
        <taxon>Streptomycetaceae</taxon>
        <taxon>Streptomyces</taxon>
    </lineage>
</organism>